<comment type="caution">
    <text evidence="7">The sequence shown here is derived from an EMBL/GenBank/DDBJ whole genome shotgun (WGS) entry which is preliminary data.</text>
</comment>
<dbReference type="Gene3D" id="3.30.559.10">
    <property type="entry name" value="Chloramphenicol acetyltransferase-like domain"/>
    <property type="match status" value="1"/>
</dbReference>
<dbReference type="Proteomes" id="UP001234581">
    <property type="component" value="Unassembled WGS sequence"/>
</dbReference>
<name>A0AAD7V7H6_9FUNG</name>
<proteinExistence type="inferred from homology"/>
<dbReference type="PANTHER" id="PTHR22589">
    <property type="entry name" value="CARNITINE O-ACYLTRANSFERASE"/>
    <property type="match status" value="1"/>
</dbReference>
<evidence type="ECO:0000256" key="2">
    <source>
        <dbReference type="ARBA" id="ARBA00022679"/>
    </source>
</evidence>
<dbReference type="InterPro" id="IPR023213">
    <property type="entry name" value="CAT-like_dom_sf"/>
</dbReference>
<sequence>MILSTAASSRARHYGASRMLTMRRCRGLATQKTFDNQSKLPRLPVPDLEATAERYKRSLLPLLNQQEYQQASAKVDRFVNSDLGKTLQERLYALDKREAALGLSWIDRLWLDKGYLEYRAPSMINVNWWNQFQDPPQGLSQQVPLGMASEAQLQRSAGLITELVKYSNRINEQAIPPDVTRSGPFCMHQLKGIFGTSRIARMPKDTLITSWPATAQHVVVMYKDQFFKVPVFDGKGHVLSLNAMQNQLHNVVSQVDHAAAEQLQPPVGIMTSENRDTWAKVRQKLESNAINTDTLHAIDTSLFVVCLDYYSSPDNIDKSHRNMFHGQEARNRWFDKSIQLIVENNGRAGVNGEHSPVDAIIPFNAFNHVLQHEEKIYINPGGQGDGTIESPTWLTWNIDIETGDALREAQSNAANLINDMDSLLLQYSGYGSNFMKKAKSSPDGWMQMVYQLAYYRQYGKPCPTYESASTRKFLTGRTETVRSCSVDTVAFTKAWEDKDVKMTDKLALLQKAITSHMEYMKAASNGTGVDRHLLGLRCHMTPEEAKLDDAAMFSDPSFAGSQYWLLSTSNISPGDYSHGGFGAVVPEGYGLAYAISKESSKTTISSWHHYTGTDSATFRKTIRDVLDEFGDVAERYLIQQ</sequence>
<dbReference type="Gene3D" id="3.30.559.70">
    <property type="entry name" value="Choline/Carnitine o-acyltransferase, domain 2"/>
    <property type="match status" value="1"/>
</dbReference>
<dbReference type="SUPFAM" id="SSF52777">
    <property type="entry name" value="CoA-dependent acyltransferases"/>
    <property type="match status" value="2"/>
</dbReference>
<dbReference type="GO" id="GO:0016746">
    <property type="term" value="F:acyltransferase activity"/>
    <property type="evidence" value="ECO:0007669"/>
    <property type="project" value="UniProtKB-KW"/>
</dbReference>
<evidence type="ECO:0000256" key="5">
    <source>
        <dbReference type="RuleBase" id="RU003801"/>
    </source>
</evidence>
<dbReference type="PANTHER" id="PTHR22589:SF107">
    <property type="entry name" value="CHOLINE_CARNITINE ACYLTRANSFERASE DOMAIN-CONTAINING PROTEIN"/>
    <property type="match status" value="1"/>
</dbReference>
<accession>A0AAD7V7H6</accession>
<organism evidence="7 8">
    <name type="scientific">Lichtheimia ornata</name>
    <dbReference type="NCBI Taxonomy" id="688661"/>
    <lineage>
        <taxon>Eukaryota</taxon>
        <taxon>Fungi</taxon>
        <taxon>Fungi incertae sedis</taxon>
        <taxon>Mucoromycota</taxon>
        <taxon>Mucoromycotina</taxon>
        <taxon>Mucoromycetes</taxon>
        <taxon>Mucorales</taxon>
        <taxon>Lichtheimiaceae</taxon>
        <taxon>Lichtheimia</taxon>
    </lineage>
</organism>
<evidence type="ECO:0000313" key="7">
    <source>
        <dbReference type="EMBL" id="KAJ8659357.1"/>
    </source>
</evidence>
<feature type="active site" description="Proton acceptor" evidence="4">
    <location>
        <position position="354"/>
    </location>
</feature>
<feature type="domain" description="Choline/carnitine acyltransferase" evidence="6">
    <location>
        <begin position="43"/>
        <end position="623"/>
    </location>
</feature>
<dbReference type="Pfam" id="PF00755">
    <property type="entry name" value="Carn_acyltransf"/>
    <property type="match status" value="1"/>
</dbReference>
<dbReference type="EMBL" id="JARTCD010000019">
    <property type="protein sequence ID" value="KAJ8659357.1"/>
    <property type="molecule type" value="Genomic_DNA"/>
</dbReference>
<dbReference type="PROSITE" id="PS00439">
    <property type="entry name" value="ACYLTRANSF_C_1"/>
    <property type="match status" value="1"/>
</dbReference>
<dbReference type="RefSeq" id="XP_058344270.1">
    <property type="nucleotide sequence ID" value="XM_058485120.1"/>
</dbReference>
<keyword evidence="2 5" id="KW-0808">Transferase</keyword>
<comment type="similarity">
    <text evidence="1 5">Belongs to the carnitine/choline acetyltransferase family.</text>
</comment>
<protein>
    <recommendedName>
        <fullName evidence="6">Choline/carnitine acyltransferase domain-containing protein</fullName>
    </recommendedName>
</protein>
<keyword evidence="8" id="KW-1185">Reference proteome</keyword>
<reference evidence="7 8" key="1">
    <citation type="submission" date="2023-03" db="EMBL/GenBank/DDBJ databases">
        <title>Genome sequence of Lichtheimia ornata CBS 291.66.</title>
        <authorList>
            <person name="Mohabir J.T."/>
            <person name="Shea T.P."/>
            <person name="Kurbessoian T."/>
            <person name="Berby B."/>
            <person name="Fontaine J."/>
            <person name="Livny J."/>
            <person name="Gnirke A."/>
            <person name="Stajich J.E."/>
            <person name="Cuomo C.A."/>
        </authorList>
    </citation>
    <scope>NUCLEOTIDE SEQUENCE [LARGE SCALE GENOMIC DNA]</scope>
    <source>
        <strain evidence="7">CBS 291.66</strain>
    </source>
</reference>
<evidence type="ECO:0000259" key="6">
    <source>
        <dbReference type="Pfam" id="PF00755"/>
    </source>
</evidence>
<dbReference type="InterPro" id="IPR042231">
    <property type="entry name" value="Cho/carn_acyl_trans_2"/>
</dbReference>
<dbReference type="InterPro" id="IPR000542">
    <property type="entry name" value="Carn_acyl_trans"/>
</dbReference>
<evidence type="ECO:0000313" key="8">
    <source>
        <dbReference type="Proteomes" id="UP001234581"/>
    </source>
</evidence>
<gene>
    <name evidence="7" type="ORF">O0I10_005072</name>
</gene>
<evidence type="ECO:0000256" key="4">
    <source>
        <dbReference type="PIRSR" id="PIRSR600542-1"/>
    </source>
</evidence>
<dbReference type="InterPro" id="IPR039551">
    <property type="entry name" value="Cho/carn_acyl_trans"/>
</dbReference>
<dbReference type="PROSITE" id="PS00440">
    <property type="entry name" value="ACYLTRANSF_C_2"/>
    <property type="match status" value="1"/>
</dbReference>
<dbReference type="AlphaFoldDB" id="A0AAD7V7H6"/>
<evidence type="ECO:0000256" key="1">
    <source>
        <dbReference type="ARBA" id="ARBA00005232"/>
    </source>
</evidence>
<evidence type="ECO:0000256" key="3">
    <source>
        <dbReference type="ARBA" id="ARBA00023315"/>
    </source>
</evidence>
<dbReference type="GeneID" id="83212485"/>
<keyword evidence="3 5" id="KW-0012">Acyltransferase</keyword>